<feature type="compositionally biased region" description="Gly residues" evidence="1">
    <location>
        <begin position="1"/>
        <end position="15"/>
    </location>
</feature>
<accession>A9V4Q0</accession>
<dbReference type="EMBL" id="CH991559">
    <property type="protein sequence ID" value="EDQ87408.1"/>
    <property type="molecule type" value="Genomic_DNA"/>
</dbReference>
<organism evidence="2 3">
    <name type="scientific">Monosiga brevicollis</name>
    <name type="common">Choanoflagellate</name>
    <dbReference type="NCBI Taxonomy" id="81824"/>
    <lineage>
        <taxon>Eukaryota</taxon>
        <taxon>Choanoflagellata</taxon>
        <taxon>Craspedida</taxon>
        <taxon>Salpingoecidae</taxon>
        <taxon>Monosiga</taxon>
    </lineage>
</organism>
<dbReference type="KEGG" id="mbr:MONBRDRAFT_37942"/>
<feature type="region of interest" description="Disordered" evidence="1">
    <location>
        <begin position="1"/>
        <end position="23"/>
    </location>
</feature>
<evidence type="ECO:0000256" key="1">
    <source>
        <dbReference type="SAM" id="MobiDB-lite"/>
    </source>
</evidence>
<dbReference type="AlphaFoldDB" id="A9V4Q0"/>
<dbReference type="GeneID" id="5893016"/>
<name>A9V4Q0_MONBE</name>
<dbReference type="InParanoid" id="A9V4Q0"/>
<reference evidence="2 3" key="1">
    <citation type="journal article" date="2008" name="Nature">
        <title>The genome of the choanoflagellate Monosiga brevicollis and the origin of metazoans.</title>
        <authorList>
            <consortium name="JGI Sequencing"/>
            <person name="King N."/>
            <person name="Westbrook M.J."/>
            <person name="Young S.L."/>
            <person name="Kuo A."/>
            <person name="Abedin M."/>
            <person name="Chapman J."/>
            <person name="Fairclough S."/>
            <person name="Hellsten U."/>
            <person name="Isogai Y."/>
            <person name="Letunic I."/>
            <person name="Marr M."/>
            <person name="Pincus D."/>
            <person name="Putnam N."/>
            <person name="Rokas A."/>
            <person name="Wright K.J."/>
            <person name="Zuzow R."/>
            <person name="Dirks W."/>
            <person name="Good M."/>
            <person name="Goodstein D."/>
            <person name="Lemons D."/>
            <person name="Li W."/>
            <person name="Lyons J.B."/>
            <person name="Morris A."/>
            <person name="Nichols S."/>
            <person name="Richter D.J."/>
            <person name="Salamov A."/>
            <person name="Bork P."/>
            <person name="Lim W.A."/>
            <person name="Manning G."/>
            <person name="Miller W.T."/>
            <person name="McGinnis W."/>
            <person name="Shapiro H."/>
            <person name="Tjian R."/>
            <person name="Grigoriev I.V."/>
            <person name="Rokhsar D."/>
        </authorList>
    </citation>
    <scope>NUCLEOTIDE SEQUENCE [LARGE SCALE GENOMIC DNA]</scope>
    <source>
        <strain evidence="3">MX1 / ATCC 50154</strain>
    </source>
</reference>
<keyword evidence="3" id="KW-1185">Reference proteome</keyword>
<dbReference type="Proteomes" id="UP000001357">
    <property type="component" value="Unassembled WGS sequence"/>
</dbReference>
<proteinExistence type="predicted"/>
<evidence type="ECO:0000313" key="2">
    <source>
        <dbReference type="EMBL" id="EDQ87408.1"/>
    </source>
</evidence>
<feature type="region of interest" description="Disordered" evidence="1">
    <location>
        <begin position="104"/>
        <end position="134"/>
    </location>
</feature>
<protein>
    <submittedName>
        <fullName evidence="2">Uncharacterized protein</fullName>
    </submittedName>
</protein>
<gene>
    <name evidence="2" type="ORF">MONBRDRAFT_37942</name>
</gene>
<sequence length="284" mass="29993">MDQRRGGGGGGGGAAAVGETEEGLKGLGVELEVDLEELEGMVSPRRSPLPPGGHLHTLAPAFQVDGDERDLLSRYSEDNDANSGHNVAELWSPQLAAQLAQDADTVSDQGDGGGHVCPEPKCGKGLRGEDSHSGTLLERAGLRRRRDLFLSEFVPCTHRANPYPSLSTALPAASRAVDSGLRLQVPYTAIWRGTITADFARRVVSAFPINTPIPNIVATSMFLVLVTSAAGYVVRHSCVAPPVPSQAQGGELTLIAALAPASFRRTLLWRTCVSTMPTIMLPLA</sequence>
<evidence type="ECO:0000313" key="3">
    <source>
        <dbReference type="Proteomes" id="UP000001357"/>
    </source>
</evidence>
<dbReference type="RefSeq" id="XP_001747668.1">
    <property type="nucleotide sequence ID" value="XM_001747616.1"/>
</dbReference>